<gene>
    <name evidence="9" type="ORF">Sjap_003227</name>
</gene>
<dbReference type="SMART" id="SM00033">
    <property type="entry name" value="CH"/>
    <property type="match status" value="1"/>
</dbReference>
<evidence type="ECO:0000256" key="7">
    <source>
        <dbReference type="SAM" id="MobiDB-lite"/>
    </source>
</evidence>
<proteinExistence type="predicted"/>
<dbReference type="GO" id="GO:0005516">
    <property type="term" value="F:calmodulin binding"/>
    <property type="evidence" value="ECO:0007669"/>
    <property type="project" value="UniProtKB-KW"/>
</dbReference>
<comment type="caution">
    <text evidence="9">The sequence shown here is derived from an EMBL/GenBank/DDBJ whole genome shotgun (WGS) entry which is preliminary data.</text>
</comment>
<dbReference type="InterPro" id="IPR036872">
    <property type="entry name" value="CH_dom_sf"/>
</dbReference>
<feature type="region of interest" description="Disordered" evidence="7">
    <location>
        <begin position="133"/>
        <end position="187"/>
    </location>
</feature>
<dbReference type="InterPro" id="IPR051185">
    <property type="entry name" value="ASPM"/>
</dbReference>
<evidence type="ECO:0000256" key="3">
    <source>
        <dbReference type="ARBA" id="ARBA00022737"/>
    </source>
</evidence>
<dbReference type="SMART" id="SM00015">
    <property type="entry name" value="IQ"/>
    <property type="match status" value="11"/>
</dbReference>
<feature type="domain" description="Calponin-homology (CH)" evidence="8">
    <location>
        <begin position="396"/>
        <end position="518"/>
    </location>
</feature>
<dbReference type="InterPro" id="IPR027417">
    <property type="entry name" value="P-loop_NTPase"/>
</dbReference>
<dbReference type="InterPro" id="IPR011989">
    <property type="entry name" value="ARM-like"/>
</dbReference>
<dbReference type="PANTHER" id="PTHR22706:SF1">
    <property type="entry name" value="ASSEMBLY FACTOR FOR SPINDLE MICROTUBULES"/>
    <property type="match status" value="1"/>
</dbReference>
<dbReference type="Gene3D" id="1.10.418.10">
    <property type="entry name" value="Calponin-like domain"/>
    <property type="match status" value="1"/>
</dbReference>
<dbReference type="InterPro" id="IPR001715">
    <property type="entry name" value="CH_dom"/>
</dbReference>
<dbReference type="Gene3D" id="1.20.5.190">
    <property type="match status" value="5"/>
</dbReference>
<dbReference type="GO" id="GO:0051295">
    <property type="term" value="P:establishment of meiotic spindle localization"/>
    <property type="evidence" value="ECO:0007669"/>
    <property type="project" value="TreeGrafter"/>
</dbReference>
<dbReference type="SUPFAM" id="SSF48371">
    <property type="entry name" value="ARM repeat"/>
    <property type="match status" value="1"/>
</dbReference>
<protein>
    <recommendedName>
        <fullName evidence="8">Calponin-homology (CH) domain-containing protein</fullName>
    </recommendedName>
</protein>
<dbReference type="SMART" id="SM00185">
    <property type="entry name" value="ARM"/>
    <property type="match status" value="1"/>
</dbReference>
<dbReference type="InterPro" id="IPR000225">
    <property type="entry name" value="Armadillo"/>
</dbReference>
<evidence type="ECO:0000313" key="9">
    <source>
        <dbReference type="EMBL" id="KAK9155747.1"/>
    </source>
</evidence>
<accession>A0AAP0KQG5</accession>
<dbReference type="GO" id="GO:0005737">
    <property type="term" value="C:cytoplasm"/>
    <property type="evidence" value="ECO:0007669"/>
    <property type="project" value="UniProtKB-SubCell"/>
</dbReference>
<dbReference type="InterPro" id="IPR000048">
    <property type="entry name" value="IQ_motif_EF-hand-BS"/>
</dbReference>
<dbReference type="PROSITE" id="PS50096">
    <property type="entry name" value="IQ"/>
    <property type="match status" value="7"/>
</dbReference>
<evidence type="ECO:0000256" key="2">
    <source>
        <dbReference type="ARBA" id="ARBA00022490"/>
    </source>
</evidence>
<dbReference type="PANTHER" id="PTHR22706">
    <property type="entry name" value="ASSEMBLY FACTOR FOR SPINDLE MICROTUBULES"/>
    <property type="match status" value="1"/>
</dbReference>
<dbReference type="SUPFAM" id="SSF52540">
    <property type="entry name" value="P-loop containing nucleoside triphosphate hydrolases"/>
    <property type="match status" value="4"/>
</dbReference>
<keyword evidence="3" id="KW-0677">Repeat</keyword>
<keyword evidence="10" id="KW-1185">Reference proteome</keyword>
<comment type="subcellular location">
    <subcellularLocation>
        <location evidence="1">Cytoplasm</location>
    </subcellularLocation>
</comment>
<dbReference type="Pfam" id="PF00612">
    <property type="entry name" value="IQ"/>
    <property type="match status" value="6"/>
</dbReference>
<feature type="compositionally biased region" description="Pro residues" evidence="7">
    <location>
        <begin position="153"/>
        <end position="174"/>
    </location>
</feature>
<dbReference type="PROSITE" id="PS50176">
    <property type="entry name" value="ARM_REPEAT"/>
    <property type="match status" value="1"/>
</dbReference>
<name>A0AAP0KQG5_9MAGN</name>
<evidence type="ECO:0000256" key="4">
    <source>
        <dbReference type="ARBA" id="ARBA00022860"/>
    </source>
</evidence>
<dbReference type="PROSITE" id="PS50021">
    <property type="entry name" value="CH"/>
    <property type="match status" value="1"/>
</dbReference>
<dbReference type="EMBL" id="JBBNAE010000001">
    <property type="protein sequence ID" value="KAK9155747.1"/>
    <property type="molecule type" value="Genomic_DNA"/>
</dbReference>
<dbReference type="SUPFAM" id="SSF47576">
    <property type="entry name" value="Calponin-homology domain, CH-domain"/>
    <property type="match status" value="1"/>
</dbReference>
<evidence type="ECO:0000259" key="8">
    <source>
        <dbReference type="PROSITE" id="PS50021"/>
    </source>
</evidence>
<feature type="coiled-coil region" evidence="6">
    <location>
        <begin position="1293"/>
        <end position="1320"/>
    </location>
</feature>
<dbReference type="CDD" id="cd21223">
    <property type="entry name" value="CH_ASPM_rpt1"/>
    <property type="match status" value="1"/>
</dbReference>
<evidence type="ECO:0000256" key="5">
    <source>
        <dbReference type="PROSITE-ProRule" id="PRU00259"/>
    </source>
</evidence>
<evidence type="ECO:0000256" key="6">
    <source>
        <dbReference type="SAM" id="Coils"/>
    </source>
</evidence>
<dbReference type="Gene3D" id="1.25.10.10">
    <property type="entry name" value="Leucine-rich Repeat Variant"/>
    <property type="match status" value="1"/>
</dbReference>
<reference evidence="9 10" key="1">
    <citation type="submission" date="2024-01" db="EMBL/GenBank/DDBJ databases">
        <title>Genome assemblies of Stephania.</title>
        <authorList>
            <person name="Yang L."/>
        </authorList>
    </citation>
    <scope>NUCLEOTIDE SEQUENCE [LARGE SCALE GENOMIC DNA]</scope>
    <source>
        <strain evidence="9">QJT</strain>
        <tissue evidence="9">Leaf</tissue>
    </source>
</reference>
<keyword evidence="4" id="KW-0112">Calmodulin-binding</keyword>
<dbReference type="GO" id="GO:0000922">
    <property type="term" value="C:spindle pole"/>
    <property type="evidence" value="ECO:0007669"/>
    <property type="project" value="TreeGrafter"/>
</dbReference>
<dbReference type="InterPro" id="IPR016024">
    <property type="entry name" value="ARM-type_fold"/>
</dbReference>
<dbReference type="Pfam" id="PF00307">
    <property type="entry name" value="CH"/>
    <property type="match status" value="1"/>
</dbReference>
<keyword evidence="2" id="KW-0963">Cytoplasm</keyword>
<dbReference type="GO" id="GO:0007051">
    <property type="term" value="P:spindle organization"/>
    <property type="evidence" value="ECO:0007669"/>
    <property type="project" value="TreeGrafter"/>
</dbReference>
<dbReference type="Proteomes" id="UP001417504">
    <property type="component" value="Unassembled WGS sequence"/>
</dbReference>
<evidence type="ECO:0000256" key="1">
    <source>
        <dbReference type="ARBA" id="ARBA00004496"/>
    </source>
</evidence>
<organism evidence="9 10">
    <name type="scientific">Stephania japonica</name>
    <dbReference type="NCBI Taxonomy" id="461633"/>
    <lineage>
        <taxon>Eukaryota</taxon>
        <taxon>Viridiplantae</taxon>
        <taxon>Streptophyta</taxon>
        <taxon>Embryophyta</taxon>
        <taxon>Tracheophyta</taxon>
        <taxon>Spermatophyta</taxon>
        <taxon>Magnoliopsida</taxon>
        <taxon>Ranunculales</taxon>
        <taxon>Menispermaceae</taxon>
        <taxon>Menispermoideae</taxon>
        <taxon>Cissampelideae</taxon>
        <taxon>Stephania</taxon>
    </lineage>
</organism>
<dbReference type="GO" id="GO:0000278">
    <property type="term" value="P:mitotic cell cycle"/>
    <property type="evidence" value="ECO:0007669"/>
    <property type="project" value="TreeGrafter"/>
</dbReference>
<feature type="repeat" description="ARM" evidence="5">
    <location>
        <begin position="1175"/>
        <end position="1208"/>
    </location>
</feature>
<sequence>MQAQAPMFYIVEHNYTSRKNPFQSMSSGNIQHLFNFKATVEGEDLGGKWFPPVAKNQGRLDIIAPNDGEDSSMLQIRLVVRHYLRSLRETESEPKMMLKMRAKILHLIMTLFIKNPFLYTCCATPWKEKRQKSHHAPLPLPLRACSSETSPTSKPPNPPRPSNPHAPNSSPPRNRPQGRRSRGMGSGTGRVFAALRVSLREVCSFEDLKQRMRGYLSAESCREVLSVMSQVAKNIDDGRLKMKAHCPIVTDLGMKEKACKVIMSYNPIWLRIGLFVVFGGDSILPTGDVTSDQELAFLKAVVEKQIFSHDGLAKVFAYNKRIEGLYRPGYFEALGNVILKRILLVVLCLIELNLRAVFLLSMASMEPMEGPRYCFAHNLISNPVDNLSKFLSSEIMHGEGNLLAHLVIVGYKVPYQQHSLLEYDFRITNLFEDLQDGVRLCRAMNLLQQDTSILMKMVVPSDTIKKNLANCRVAMDYIKQAGVPLSDEDGTIIVAEDVLSGEKELVLSLLWNLFTHLQLPLLINKKLLFEEICKVKSVDMGNYTCYASNHLEMLLEWVQAISLKYDVKVDSFASLVDGKALWCLIDYYFRNEFRCSCCYLNNSCTEDSKLWIADCSDAVNSFILSQKLATMLGNFPEASTCVCRNNKGVNADFSISVSLILNGEPAMMDWLISFMLLSLQHCNSVRKFKVIQAWWRDMTRRNQNCQIQRANNIQCLTDKLSRDAQRERAVKIVQSHFRGFVQRRKFLKIKDATFLLQAAFRGWLLAKNARCTQECSTSSCKTLASDNQKHANASVRYIEFLVARHSFVSLRKFALLIQKAARAWIALRRQDESMVHLEVSAIDEQESEIGRVSAVKELQMRAAADVQSAWTSSRCTAATKIQSHWHGWLMRRKFLHLKNCVIKIQNGFRRLQCVRAFQQHKTATRSAVIIQSHVRGMISRRKASKERQLIVMIQSHWRGWLSRKEFLHQREAAIKIQSCLRCLYCWRTFQSYRRASIDIQRHVRGQVSRKRLLGAAFHCLDTFNGQKTHILRGSYQSLELSFLLHSVLKLQRCWKRVLLYRAKIRSAITIQSYVRGWIARREAHRQKHRIVVIQSYWKGFLARKELRGQLLDLRLRVQKSAANVDDDMRLINRLVYALSELLNTRSISSILHTCATLDIATEHSEKCCETLVTAGAIETLLKLIRSVSRSIPDQQVLKHALATLRNLACYPHLAAVLLDNNRVMEVIVWEYLRNKGEGFFIASELLKNLCSTKKGIEAISNSPALVKRLHNLVEDLARKVTMDKRNSRPLPAKENTERRLKEAVELLKLATTELNALESHFEITAMWSEFILYKESAIRLLDSLCNAIEAHLKITAFCSANENVTRGFGLS</sequence>
<evidence type="ECO:0000313" key="10">
    <source>
        <dbReference type="Proteomes" id="UP001417504"/>
    </source>
</evidence>
<keyword evidence="6" id="KW-0175">Coiled coil</keyword>